<dbReference type="Proteomes" id="UP001140087">
    <property type="component" value="Unassembled WGS sequence"/>
</dbReference>
<dbReference type="EMBL" id="JANBUN010002267">
    <property type="protein sequence ID" value="KAJ2795122.1"/>
    <property type="molecule type" value="Genomic_DNA"/>
</dbReference>
<name>A0ACC1KV04_9FUNG</name>
<organism evidence="1 2">
    <name type="scientific">Coemansia helicoidea</name>
    <dbReference type="NCBI Taxonomy" id="1286919"/>
    <lineage>
        <taxon>Eukaryota</taxon>
        <taxon>Fungi</taxon>
        <taxon>Fungi incertae sedis</taxon>
        <taxon>Zoopagomycota</taxon>
        <taxon>Kickxellomycotina</taxon>
        <taxon>Kickxellomycetes</taxon>
        <taxon>Kickxellales</taxon>
        <taxon>Kickxellaceae</taxon>
        <taxon>Coemansia</taxon>
    </lineage>
</organism>
<comment type="caution">
    <text evidence="1">The sequence shown here is derived from an EMBL/GenBank/DDBJ whole genome shotgun (WGS) entry which is preliminary data.</text>
</comment>
<accession>A0ACC1KV04</accession>
<keyword evidence="2" id="KW-1185">Reference proteome</keyword>
<proteinExistence type="predicted"/>
<gene>
    <name evidence="1" type="primary">TSR3</name>
    <name evidence="1" type="ORF">H4R21_005240</name>
</gene>
<sequence>MGGKRGGHRRGPPRQPRPVAPRGGGGGRSSDEEGNSSSDGGGGGDGHSVIPVPLGMWEFGHCDPKRCSGRKLARLGLVRLLRVGQVFRGIVMSPEGRQVVSKADLPVVREHGAAMIDCSWARLDDVPFAQLKSPHNRQLPYLVAANPVNYGKPWRLNCVEALAAAFFIVGWDAVGDELMGRFKWGHAFKRMNQQILDQYAQCDSADQVLHVQREWMAMIDREAMLRDRQQLSDYADVGADLSDASGESGDASGTGSDNDDGASDGEISERRMARLVRQGRYRAVTDRLGNVTYEKVEAGDGGDDDSRDNLEDTALP</sequence>
<evidence type="ECO:0000313" key="2">
    <source>
        <dbReference type="Proteomes" id="UP001140087"/>
    </source>
</evidence>
<protein>
    <submittedName>
        <fullName evidence="1">Ribosome biogenesis protein tsr3</fullName>
    </submittedName>
</protein>
<evidence type="ECO:0000313" key="1">
    <source>
        <dbReference type="EMBL" id="KAJ2795122.1"/>
    </source>
</evidence>
<reference evidence="1" key="1">
    <citation type="submission" date="2022-07" db="EMBL/GenBank/DDBJ databases">
        <title>Phylogenomic reconstructions and comparative analyses of Kickxellomycotina fungi.</title>
        <authorList>
            <person name="Reynolds N.K."/>
            <person name="Stajich J.E."/>
            <person name="Barry K."/>
            <person name="Grigoriev I.V."/>
            <person name="Crous P."/>
            <person name="Smith M.E."/>
        </authorList>
    </citation>
    <scope>NUCLEOTIDE SEQUENCE</scope>
    <source>
        <strain evidence="1">BCRC 34780</strain>
    </source>
</reference>